<comment type="subcellular location">
    <subcellularLocation>
        <location evidence="2 12">Cell inner membrane</location>
        <topology evidence="2 12">Single-pass membrane protein</topology>
    </subcellularLocation>
</comment>
<keyword evidence="14" id="KW-1185">Reference proteome</keyword>
<dbReference type="AlphaFoldDB" id="A0A6G7ZNQ0"/>
<dbReference type="GO" id="GO:0017004">
    <property type="term" value="P:cytochrome complex assembly"/>
    <property type="evidence" value="ECO:0007669"/>
    <property type="project" value="UniProtKB-KW"/>
</dbReference>
<keyword evidence="9 12" id="KW-0201">Cytochrome c-type biogenesis</keyword>
<accession>A0A6G7ZNQ0</accession>
<evidence type="ECO:0000256" key="3">
    <source>
        <dbReference type="ARBA" id="ARBA00008741"/>
    </source>
</evidence>
<evidence type="ECO:0000313" key="14">
    <source>
        <dbReference type="Proteomes" id="UP000502502"/>
    </source>
</evidence>
<evidence type="ECO:0000256" key="9">
    <source>
        <dbReference type="ARBA" id="ARBA00022748"/>
    </source>
</evidence>
<keyword evidence="5 12" id="KW-0813">Transport</keyword>
<evidence type="ECO:0000256" key="7">
    <source>
        <dbReference type="ARBA" id="ARBA00022519"/>
    </source>
</evidence>
<dbReference type="InterPro" id="IPR007078">
    <property type="entry name" value="Haem_export_protD_CcmD"/>
</dbReference>
<evidence type="ECO:0000313" key="13">
    <source>
        <dbReference type="EMBL" id="QIL02555.1"/>
    </source>
</evidence>
<keyword evidence="6 12" id="KW-1003">Cell membrane</keyword>
<evidence type="ECO:0000256" key="6">
    <source>
        <dbReference type="ARBA" id="ARBA00022475"/>
    </source>
</evidence>
<keyword evidence="11 12" id="KW-0472">Membrane</keyword>
<dbReference type="GO" id="GO:0005886">
    <property type="term" value="C:plasma membrane"/>
    <property type="evidence" value="ECO:0007669"/>
    <property type="project" value="UniProtKB-SubCell"/>
</dbReference>
<comment type="similarity">
    <text evidence="3 12">Belongs to the CcmD/CycX/HelD family.</text>
</comment>
<proteinExistence type="inferred from homology"/>
<dbReference type="Proteomes" id="UP000502502">
    <property type="component" value="Chromosome"/>
</dbReference>
<dbReference type="Pfam" id="PF04995">
    <property type="entry name" value="CcmD"/>
    <property type="match status" value="1"/>
</dbReference>
<evidence type="ECO:0000256" key="5">
    <source>
        <dbReference type="ARBA" id="ARBA00022448"/>
    </source>
</evidence>
<gene>
    <name evidence="13" type="primary">ccmD</name>
    <name evidence="13" type="ORF">G7078_06965</name>
</gene>
<dbReference type="RefSeq" id="WP_166094408.1">
    <property type="nucleotide sequence ID" value="NZ_CP049871.1"/>
</dbReference>
<keyword evidence="7 12" id="KW-0997">Cell inner membrane</keyword>
<evidence type="ECO:0000256" key="10">
    <source>
        <dbReference type="ARBA" id="ARBA00022989"/>
    </source>
</evidence>
<feature type="transmembrane region" description="Helical" evidence="12">
    <location>
        <begin position="6"/>
        <end position="26"/>
    </location>
</feature>
<organism evidence="13 14">
    <name type="scientific">Sphingomonas sinipercae</name>
    <dbReference type="NCBI Taxonomy" id="2714944"/>
    <lineage>
        <taxon>Bacteria</taxon>
        <taxon>Pseudomonadati</taxon>
        <taxon>Pseudomonadota</taxon>
        <taxon>Alphaproteobacteria</taxon>
        <taxon>Sphingomonadales</taxon>
        <taxon>Sphingomonadaceae</taxon>
        <taxon>Sphingomonas</taxon>
    </lineage>
</organism>
<evidence type="ECO:0000256" key="11">
    <source>
        <dbReference type="ARBA" id="ARBA00023136"/>
    </source>
</evidence>
<protein>
    <recommendedName>
        <fullName evidence="4 12">Heme exporter protein D</fullName>
    </recommendedName>
</protein>
<sequence length="43" mass="4823">MNHWAFVTAAYAVALLATGGLLLWAFTAMRRAERQAEQSRADR</sequence>
<name>A0A6G7ZNQ0_9SPHN</name>
<evidence type="ECO:0000256" key="4">
    <source>
        <dbReference type="ARBA" id="ARBA00016461"/>
    </source>
</evidence>
<dbReference type="KEGG" id="ssin:G7078_06965"/>
<keyword evidence="10 12" id="KW-1133">Transmembrane helix</keyword>
<reference evidence="13 14" key="1">
    <citation type="submission" date="2020-03" db="EMBL/GenBank/DDBJ databases">
        <title>Sphingomonas sp. nov., isolated from fish.</title>
        <authorList>
            <person name="Hyun D.-W."/>
            <person name="Bae J.-W."/>
        </authorList>
    </citation>
    <scope>NUCLEOTIDE SEQUENCE [LARGE SCALE GENOMIC DNA]</scope>
    <source>
        <strain evidence="13 14">HDW15C</strain>
    </source>
</reference>
<dbReference type="GO" id="GO:0015886">
    <property type="term" value="P:heme transport"/>
    <property type="evidence" value="ECO:0007669"/>
    <property type="project" value="InterPro"/>
</dbReference>
<comment type="function">
    <text evidence="1 12">Required for the export of heme to the periplasm for the biogenesis of c-type cytochromes.</text>
</comment>
<evidence type="ECO:0000256" key="8">
    <source>
        <dbReference type="ARBA" id="ARBA00022692"/>
    </source>
</evidence>
<evidence type="ECO:0000256" key="1">
    <source>
        <dbReference type="ARBA" id="ARBA00002442"/>
    </source>
</evidence>
<keyword evidence="8 12" id="KW-0812">Transmembrane</keyword>
<dbReference type="EMBL" id="CP049871">
    <property type="protein sequence ID" value="QIL02555.1"/>
    <property type="molecule type" value="Genomic_DNA"/>
</dbReference>
<evidence type="ECO:0000256" key="2">
    <source>
        <dbReference type="ARBA" id="ARBA00004377"/>
    </source>
</evidence>
<evidence type="ECO:0000256" key="12">
    <source>
        <dbReference type="RuleBase" id="RU363101"/>
    </source>
</evidence>